<evidence type="ECO:0000313" key="2">
    <source>
        <dbReference type="EMBL" id="NDL60702.1"/>
    </source>
</evidence>
<dbReference type="RefSeq" id="WP_162453421.1">
    <property type="nucleotide sequence ID" value="NZ_WLZY01000014.1"/>
</dbReference>
<dbReference type="Proteomes" id="UP000460435">
    <property type="component" value="Unassembled WGS sequence"/>
</dbReference>
<evidence type="ECO:0008006" key="4">
    <source>
        <dbReference type="Google" id="ProtNLM"/>
    </source>
</evidence>
<feature type="compositionally biased region" description="Basic and acidic residues" evidence="1">
    <location>
        <begin position="49"/>
        <end position="69"/>
    </location>
</feature>
<reference evidence="2 3" key="1">
    <citation type="submission" date="2019-11" db="EMBL/GenBank/DDBJ databases">
        <authorList>
            <person name="Li X.-J."/>
            <person name="Feng X.-M."/>
        </authorList>
    </citation>
    <scope>NUCLEOTIDE SEQUENCE [LARGE SCALE GENOMIC DNA]</scope>
    <source>
        <strain evidence="2 3">XMNu-373</strain>
    </source>
</reference>
<keyword evidence="3" id="KW-1185">Reference proteome</keyword>
<organism evidence="2 3">
    <name type="scientific">Phytoactinopolyspora mesophila</name>
    <dbReference type="NCBI Taxonomy" id="2650750"/>
    <lineage>
        <taxon>Bacteria</taxon>
        <taxon>Bacillati</taxon>
        <taxon>Actinomycetota</taxon>
        <taxon>Actinomycetes</taxon>
        <taxon>Jiangellales</taxon>
        <taxon>Jiangellaceae</taxon>
        <taxon>Phytoactinopolyspora</taxon>
    </lineage>
</organism>
<feature type="region of interest" description="Disordered" evidence="1">
    <location>
        <begin position="32"/>
        <end position="69"/>
    </location>
</feature>
<dbReference type="EMBL" id="WLZY01000014">
    <property type="protein sequence ID" value="NDL60702.1"/>
    <property type="molecule type" value="Genomic_DNA"/>
</dbReference>
<evidence type="ECO:0000256" key="1">
    <source>
        <dbReference type="SAM" id="MobiDB-lite"/>
    </source>
</evidence>
<proteinExistence type="predicted"/>
<protein>
    <recommendedName>
        <fullName evidence="4">DUF2281 domain-containing protein</fullName>
    </recommendedName>
</protein>
<evidence type="ECO:0000313" key="3">
    <source>
        <dbReference type="Proteomes" id="UP000460435"/>
    </source>
</evidence>
<name>A0A7K3MCJ8_9ACTN</name>
<sequence length="69" mass="7891">MTKKEQLLELVDELGDKQVDELLQYASKLASQKTSKRKEPSWFGGMRSGRGDLSERHEEILKSELGRQA</sequence>
<gene>
    <name evidence="2" type="ORF">F7O44_26860</name>
</gene>
<accession>A0A7K3MCJ8</accession>
<comment type="caution">
    <text evidence="2">The sequence shown here is derived from an EMBL/GenBank/DDBJ whole genome shotgun (WGS) entry which is preliminary data.</text>
</comment>
<dbReference type="AlphaFoldDB" id="A0A7K3MCJ8"/>